<feature type="domain" description="NurA" evidence="1">
    <location>
        <begin position="71"/>
        <end position="391"/>
    </location>
</feature>
<dbReference type="Proteomes" id="UP000011566">
    <property type="component" value="Unassembled WGS sequence"/>
</dbReference>
<dbReference type="Pfam" id="PF09376">
    <property type="entry name" value="NurA"/>
    <property type="match status" value="1"/>
</dbReference>
<gene>
    <name evidence="2" type="ORF">C447_13939</name>
</gene>
<dbReference type="OrthoDB" id="190207at2157"/>
<dbReference type="EMBL" id="AOMB01000040">
    <property type="protein sequence ID" value="EMA36713.1"/>
    <property type="molecule type" value="Genomic_DNA"/>
</dbReference>
<dbReference type="PATRIC" id="fig|1132509.6.peg.3259"/>
<dbReference type="RefSeq" id="WP_007694938.1">
    <property type="nucleotide sequence ID" value="NZ_AJRK01000353.1"/>
</dbReference>
<evidence type="ECO:0000313" key="2">
    <source>
        <dbReference type="EMBL" id="EMA36713.1"/>
    </source>
</evidence>
<name>M0LU73_9EURY</name>
<organism evidence="2 3">
    <name type="scientific">Halococcus hamelinensis 100A6</name>
    <dbReference type="NCBI Taxonomy" id="1132509"/>
    <lineage>
        <taxon>Archaea</taxon>
        <taxon>Methanobacteriati</taxon>
        <taxon>Methanobacteriota</taxon>
        <taxon>Stenosarchaea group</taxon>
        <taxon>Halobacteria</taxon>
        <taxon>Halobacteriales</taxon>
        <taxon>Halococcaceae</taxon>
        <taxon>Halococcus</taxon>
    </lineage>
</organism>
<sequence length="429" mass="48174">MDQTAFGVVKELFGHIDNSVPDEPTSQTEHARRLFSLLAREGGQVEALGEVRCMKTPMADLGTWNEDPWPEHTYGIDASTTRPIEYNNGLVVDTASAKLGVAGTDGNRDLERDGTIRSVLYFDDDDSRFFSETFEGDEGRVDGEVLAFPGTADRTSDVTRWVSTAAQRLAEGRHALASADAIDGALFFDGSVYPLGVLYWLMLDTVDRMPVPSTWDVPQTIAEHYVGVIDRLYERGLPVIGVVKTSMTGQVLDALETKIETHDLTDENGLRLDVPWRRDHQFVSEVLRDDSLNHLTYTSWFVHEQAIDNRPFEMLSTVADALDHGEPADYRRAFFYVRLPRTGGVFRVEAPLLFLGDDAQREAVQRKALKEIARNGDVPRAVTRADKIARISPDNRKTIEKFITSAESQFDYNQDGRWKDIEDPSEVDQ</sequence>
<dbReference type="InterPro" id="IPR018977">
    <property type="entry name" value="NurA_domain"/>
</dbReference>
<dbReference type="AlphaFoldDB" id="M0LU73"/>
<evidence type="ECO:0000313" key="3">
    <source>
        <dbReference type="Proteomes" id="UP000011566"/>
    </source>
</evidence>
<reference evidence="2 3" key="1">
    <citation type="journal article" date="2014" name="PLoS Genet.">
        <title>Phylogenetically driven sequencing of extremely halophilic archaea reveals strategies for static and dynamic osmo-response.</title>
        <authorList>
            <person name="Becker E.A."/>
            <person name="Seitzer P.M."/>
            <person name="Tritt A."/>
            <person name="Larsen D."/>
            <person name="Krusor M."/>
            <person name="Yao A.I."/>
            <person name="Wu D."/>
            <person name="Madern D."/>
            <person name="Eisen J.A."/>
            <person name="Darling A.E."/>
            <person name="Facciotti M.T."/>
        </authorList>
    </citation>
    <scope>NUCLEOTIDE SEQUENCE [LARGE SCALE GENOMIC DNA]</scope>
    <source>
        <strain evidence="2 3">100A6</strain>
    </source>
</reference>
<protein>
    <recommendedName>
        <fullName evidence="1">NurA domain-containing protein</fullName>
    </recommendedName>
</protein>
<comment type="caution">
    <text evidence="2">The sequence shown here is derived from an EMBL/GenBank/DDBJ whole genome shotgun (WGS) entry which is preliminary data.</text>
</comment>
<dbReference type="SMART" id="SM00933">
    <property type="entry name" value="NurA"/>
    <property type="match status" value="1"/>
</dbReference>
<accession>M0LU73</accession>
<proteinExistence type="predicted"/>
<dbReference type="eggNOG" id="arCOG00367">
    <property type="taxonomic scope" value="Archaea"/>
</dbReference>
<evidence type="ECO:0000259" key="1">
    <source>
        <dbReference type="SMART" id="SM00933"/>
    </source>
</evidence>
<keyword evidence="3" id="KW-1185">Reference proteome</keyword>